<dbReference type="InterPro" id="IPR045474">
    <property type="entry name" value="GEVED"/>
</dbReference>
<feature type="region of interest" description="Disordered" evidence="1">
    <location>
        <begin position="1547"/>
        <end position="1566"/>
    </location>
</feature>
<evidence type="ECO:0000313" key="4">
    <source>
        <dbReference type="Proteomes" id="UP000319143"/>
    </source>
</evidence>
<dbReference type="InterPro" id="IPR006626">
    <property type="entry name" value="PbH1"/>
</dbReference>
<name>A0A5C6DZI1_9BACT</name>
<feature type="region of interest" description="Disordered" evidence="1">
    <location>
        <begin position="2120"/>
        <end position="2149"/>
    </location>
</feature>
<dbReference type="EMBL" id="SJPV01000001">
    <property type="protein sequence ID" value="TWU42048.1"/>
    <property type="molecule type" value="Genomic_DNA"/>
</dbReference>
<dbReference type="GO" id="GO:0000272">
    <property type="term" value="P:polysaccharide catabolic process"/>
    <property type="evidence" value="ECO:0007669"/>
    <property type="project" value="InterPro"/>
</dbReference>
<proteinExistence type="predicted"/>
<organism evidence="3 4">
    <name type="scientific">Novipirellula artificiosorum</name>
    <dbReference type="NCBI Taxonomy" id="2528016"/>
    <lineage>
        <taxon>Bacteria</taxon>
        <taxon>Pseudomonadati</taxon>
        <taxon>Planctomycetota</taxon>
        <taxon>Planctomycetia</taxon>
        <taxon>Pirellulales</taxon>
        <taxon>Pirellulaceae</taxon>
        <taxon>Novipirellula</taxon>
    </lineage>
</organism>
<comment type="caution">
    <text evidence="3">The sequence shown here is derived from an EMBL/GenBank/DDBJ whole genome shotgun (WGS) entry which is preliminary data.</text>
</comment>
<feature type="domain" description="GEVED" evidence="2">
    <location>
        <begin position="5128"/>
        <end position="5208"/>
    </location>
</feature>
<feature type="compositionally biased region" description="Polar residues" evidence="1">
    <location>
        <begin position="2137"/>
        <end position="2149"/>
    </location>
</feature>
<evidence type="ECO:0000313" key="3">
    <source>
        <dbReference type="EMBL" id="TWU42048.1"/>
    </source>
</evidence>
<dbReference type="Proteomes" id="UP000319143">
    <property type="component" value="Unassembled WGS sequence"/>
</dbReference>
<accession>A0A5C6DZI1</accession>
<dbReference type="RefSeq" id="WP_146524180.1">
    <property type="nucleotide sequence ID" value="NZ_SJPV01000001.1"/>
</dbReference>
<evidence type="ECO:0000259" key="2">
    <source>
        <dbReference type="Pfam" id="PF20009"/>
    </source>
</evidence>
<reference evidence="3 4" key="1">
    <citation type="submission" date="2019-02" db="EMBL/GenBank/DDBJ databases">
        <title>Deep-cultivation of Planctomycetes and their phenomic and genomic characterization uncovers novel biology.</title>
        <authorList>
            <person name="Wiegand S."/>
            <person name="Jogler M."/>
            <person name="Boedeker C."/>
            <person name="Pinto D."/>
            <person name="Vollmers J."/>
            <person name="Rivas-Marin E."/>
            <person name="Kohn T."/>
            <person name="Peeters S.H."/>
            <person name="Heuer A."/>
            <person name="Rast P."/>
            <person name="Oberbeckmann S."/>
            <person name="Bunk B."/>
            <person name="Jeske O."/>
            <person name="Meyerdierks A."/>
            <person name="Storesund J.E."/>
            <person name="Kallscheuer N."/>
            <person name="Luecker S."/>
            <person name="Lage O.M."/>
            <person name="Pohl T."/>
            <person name="Merkel B.J."/>
            <person name="Hornburger P."/>
            <person name="Mueller R.-W."/>
            <person name="Bruemmer F."/>
            <person name="Labrenz M."/>
            <person name="Spormann A.M."/>
            <person name="Op Den Camp H."/>
            <person name="Overmann J."/>
            <person name="Amann R."/>
            <person name="Jetten M.S.M."/>
            <person name="Mascher T."/>
            <person name="Medema M.H."/>
            <person name="Devos D.P."/>
            <person name="Kaster A.-K."/>
            <person name="Ovreas L."/>
            <person name="Rohde M."/>
            <person name="Galperin M.Y."/>
            <person name="Jogler C."/>
        </authorList>
    </citation>
    <scope>NUCLEOTIDE SEQUENCE [LARGE SCALE GENOMIC DNA]</scope>
    <source>
        <strain evidence="3 4">Poly41</strain>
    </source>
</reference>
<evidence type="ECO:0000256" key="1">
    <source>
        <dbReference type="SAM" id="MobiDB-lite"/>
    </source>
</evidence>
<keyword evidence="4" id="KW-1185">Reference proteome</keyword>
<sequence>MTNRKSSVRDGIQESIRNLTGRLRSKRRRQERRLLSESLESRQLLAGPELVGVQSNEGDLFRDFETLVTDSLPSSVPELNVSPRELIFRFDGSADLDLDSLQGITITSAGSDGFFEAASATNDLGTGGTVLVEYRATSTGISGNGTTIVYKSSDRGSSGTPVVTSVDVSGASPVITLDLNRAPGRPANVADLVSAVNTTASVNQYVTVQQVTGASLTKVGLTVDTSHDVVLTGANSAQAVTDLGTGGEVRVRLTATRTGANGTGTTIVVKQRNYGGQALPLVLVDASTVEVQVNSSVGFETTVDEFLTAINSNLEAASLVTGTLEFGDGDTLMGNRAPTYSPLVMTGASDSVIEPGYVGFGDSSHEVVFRFAEALPDDTYRIDINAAGVAGLRNEEGEYFNDGISVTGQFRVNQGPQVLAVVPQPVARQADGTLNVAANVIEVHVDGGDINVSTLETEDFYRLIYTRDSVSTADDVQLVPSLAKYNSTTKVVRLEFPHALSRVPDPTQPGAFLAGAARLRVGSSEPIHLVPDTITTGGDVADNFSGAFNLNSQWTISTNPNAGIQSAHLGGEILNTVDYDLQLPGGSDVPGTRDLRPDDPSRLSRTIPLDVLRRGADSDPGIAEYQYDFVGSWQGDDPTKPGLDETRTYFNLITEQQKARVREVLSLFSEYLGVQFVETTGGLTSDTSFSIAVGELYGADARVNSAAALTDANGDVILGNPESIVVATRDRNLDGFDDLAVLDGQDFDDSDDDALGGEFFRGAFLAVGQLLGYGYADHLPQPVTQSTASVLAPGTDNEPAFPSVADIVNGQYMYRPESNDIDVYRFSLSQPGAISIETLAERLPTSSLLNTALRLYKLDPVTGTFTEVAANDDYFSSDSLIELDLAAGTYAVGVSASGNNSYDPATPGSGFGGLSQGAYELNLSFRASAADRITDTSGNALDGDLDGDAGGLFNFWFVPNDPNTTLYVDKAAPNPDLNRATPNPYLNLDDAIAAARPGDTIRVVGNGGTDGDVSTVTDNFAYQIGKDNRGIALPDGDSVVVPQGVNLVVDAGAVFKMRRSRVGIGSTAPLVDTSNASLQILGTPTLIGASGRPLLDINGNEIPGSVIFTSFNDDLDAATADSASPGDWGGIDFRGDLDSADQSRQNLEEEGVFLNHLQYADLRYGGGQVSVDGRQVVVNPIDMAITRPTIINSSVRLSADAAMAATPDTFRESRFTEARLSGADFTPDYSRVGPQIHGNVVVDNTINGLFVRVATRTGGVLQPLTVNARFDDTDIVHVLTENLQIVGNAGGPIESINAPNSLLIRVSDRDANGDLLTGNVLAGEYQYRVTFADSSGRESDPSQPTTSYELTNEGAMRLSGLPTLPASSSYTSRRLYRAIVGPSGQPGQFLLVGTLNASATTFVDSAIVGTDSLPTLTQSRTARPDPGLKLDPGTVLKMQGARIDVTLGSHFYAEGTTERPVVMTSLSDARYGAGGTFDTNASSSRSELQPGDWAGLYVGFGGSASIDHATIAGGGGTARIPGGFASFNTIEVHQGDLRLANSRMEQNADGRGFVNPNEPDRGGRGDNASGTVFVLASQPVIVNTDFLGGFGPMASFDVNSFSFEEMIDPGRATGSLDAISSVGNSGPLLQGNRSQANPDDPSNDSDAFGLNGVEVRGGSVSTEVVLDDVDVVHIVRESIEIPNQHIYGGMRLESDARGSLVVKFQGESAGIVAGGSLATAEEQFQDIADRIGGSLQIVGHPDFPVVLTALVDDTIGAGFTPDGLPALDTNADGIRTTVLTSEGVGDPLPPGLPLGPEYDRTDSEVNNATLIDNDLDPNLVGFFEATILDGTEVDTISATGIEQATGNLFVQQNYAFLATTFVDVEVDPGTIADPAPFRLINSTITRAATLVDDDTVVSEGTFLVGPFQGETREFQWTATSFILDNRAVLYTTVEFVTSDGQDINAGAVQSMQVTSYMSHGAGANNQDILYRVGSAGEQDFRAYIIDNQSRFGFSHGGIYENDGINQTNATFNGWTGDDAARLLTAINAENLTPSITGDIDAGLPALPNDPLFPNATSANGLGDIATAFTWTLNPSEDNALVTSFVEWIPSDPADPFDVQLPITVDGSGSWDGVTIREAADDRNVASTSENEPRNVGVSDTNPTPGQSQYLGEIAPNKASGDENRRIGFIVDGSVSSAGDIDVYSFIGEAGTLVWMDIDRTDLRLDTVLELIDANGNTLVLSDDSLAESMGTKNRLTGSDGRFDADNARSLNQLSADDPTLTPADHQDLYSSNPRDAGMRVILPGEAGQRNLYHVRVRSSSVESGSNGSLVVSGQTQNQELSSLRRGLTSGGYQLQLRLQEVDEHAGTQIRYSDVRYAVNGVQVIGGPLHSPLAGDEYEVDAPNDTLGSAQVVGLFSTTEDAAASTFGPLSSDSLSKSIGGVMSGLTDVDWYQFDINYDDLTRDNAAMYLATAFDLDYSDGLARANTALYVFNAAGQLILVGSDSNVADDQPLGNANASDLSRGSFGTGDPFIGSSELAQGTYFVAVSNQQQVPQPLDQFFNRNTDNPLLRLEPIDSVQRLAGQNFDGYYGSTAGQPTIPLLFDNESLLDYAFDDMMLYVNTGSSLVLVNPFTGNRYGTVGNFTDEIRDVAFRGNGELFAYSGFDDRAAADDAWFYYRISTEDATLSAPLSVGAEIITYHDQAIEAAPGPQVLDQTSNDGIEVEAIAIGAFRGSETGFFVGNRPIARQGLEYSTNILYGFNEEDGVATGTAFDLLLANAGAGTDPTEIGQINTTPQSTQRRQLGFTAATATDAQGISSPSLFDGDRFTLTNVSETVTFEFDQGYTLIVSDFGSVAIGDRVSITLPGQSPQVFEFVTDPALVTAGNVPVVISTNLGPEEVAKRLADTIRGRGIPISAAGTQMSLPTAEAASVQVGVSSSLSLSGEPGVGAGNYRIPLFPTDTSAVIANRIIDVIDQANTAGDLPSVSATVTPGVADPRSVEIIGGFIGDPVNSPGSLPTGNLTAGGLANGGFVTGIDLMGDRLFAVSNTGGLYVVNGSELATAPGSRTVGSYVTTATDLIGLNFTGLRAGPDSVQDGELNQLLFGITFNGTIHAFNTRGELQPVFAGGRTSISTGVGGALGLDFSTLDYSLWHTTGTRGLDLGHGLNEIHSDTRIPGADRITGSNSLAFNYEQFAFGGNYTSGAERPVIFDGNGNIVNPRQDGADVTNTYNFPGGAKGVVQSNTIDLSEFSSNDLPTLYFNYFLENDGVDEDATDPGVFREDRDSLRVYVVDQEGVEHLVASNSEAREAGSFDDEFDDPAPFGIYDDDIDTDVQQLFDNADGTWRQARVPLGAFAGQSGLSLRIEYATAGTTQTGTLTMRTVAADQLVENSQIVVNGEVFAIDFAPSVYTPSGRELSKVYAANATAVGVIRVDGQDYVLNDGTRPVAAGQISVDLLSAQPTGTMLEDLSAATIATLVADTIDMTRLVPSGAELALLYTDPNEVYVVDYAGVEYVLNDGGRPVGVDQVSVDLTALGKPIAQLSQMEVAEAFSMAAGVPLPQFNVVSGFYFSDPSDDPLVSDLRNDLLFEATVLPYVGGNSTIVGAGRLGTVDLLGNATNLDDVDLLRAEVAPGTTISVDVDLDTNPSLSAAIRFFDVNGDELPKLVDSINDTVETTLTNGGVVYIGISGLGNVNYDPRIDGTASTGQIDSYTASVQFLLSLDVTTDGNMIEVPGAAEITSSSAILMPTSGQEILAGHPIRVSRTASATEVAAATSQAIADRYTGGDTSIVPASGSSISLAAFTVNDFGPFVNANERYGDRFGEGNLAGSRDNAFEGVYLDDFIIGFAERGEIVTASRAVATDETFIADGTRDFTTPSQPTQPTVTGAYQLEIRDASEYVQSASASRFRTFDTNDRLSEGYVLTALAGSAIVDGATFTVSGLGADLTFEFDLFNDSGVSDGLNAPTSDVAIRVAASATEREAANAIINALMSTDVTQLLDIAATGANGNLGFQQSQADLINMLGDRQINVYGDVVITSEDGTFAETNFFDLRGDSNRQSSDQGIILIENSRFAFNSDAGIDLNRASQTDVQGVEGVTSSPSVVTYPRNLVELNTDNLLPGVVVQSNVLAFNSGAGIRITGLSADGGTLSDPVAFDRILNNTIVGGTVNRSATTFPEVYGDQLFDKGDISFADSVASFTVGANVTSGFDNPDRALGVPDSVDGAEPVDGDTTVSLGTGGVLTVGFTDNFLTGSGDARPDLVVFETGAIEGVSVEVSRDGTNFINVGVIAGIDSTIDLDAFGFNAQDRFAFVRLTDLGQGTATSGPVGADIDAVGALSAVGADIYIPGSKGLVVQQGAAPTLLNNVVANTQTALSVDSTSLQTVVGGTTYYRNATDAQNSQAESTGLYPQVLADAQELFVDPVQLVFTPRAGAPIIDSSIDSLEDRSSLSTVRSAIGLPPSPIISPRLDVNGQLRVDDPLVETPPGIGESVFKDRGAEDRADEVGPRAVLISPRAPDIGLDGGQVVTVLGDIYSAFDIQLIDGIAGADPTPGVGIDDASVTGDALLVTRDGQTLVEGEDYAFGYDPSNNVIRLTPLAGIWQDDSVYVVRLLDSTDAVLRIATGDTYTDGQLTTVIGLDGSFTTLEVDTGINITVSPDLFGAAIDGKAITLFDGSIERTFELDTDGNVGGANAIAVSVPETASVPQLATALADSINASGLNLNAIALDNRVQLLGDSTLATATPLSDVFSVTVTNIDLTMTTALVGAANGEAVTVSDGLTTAVFEFDTDGIQNVFPSIQVPVLATDSTQQLAEALNTAIVAAGLNLTSQVVNNRVELRADSPFATASTTTADITITTEITGPSIGTSVGFGLRVPNEGAAVADTVTDGQTFVIRRGASLSRTFELNLSGGLDNPDAIPVTVNGTPTLDSVAEALVRAIGGAGLGLDPANAGDGRVTLGGDANYSIDLTNTTLEQIASAGQQATVPVVIAIDATRDEVAQLYTDAIESLGLDGVSISVVGDRLVIDGIATVTGSGAVVQPIIRDDVGNLLQSNTDEGTTELVIFVGGGADYGDAPAPYLSLDADNGPKHNVIENLYLGRGVTPDADAQLPDADRLDDGVRVSNALRPGFTTTFLVDINLPADATSNVAIPAPGVFYLDAWFDWNANGLFELSEVQRFGSVGSGRALVGVGAGNSLSIAVPDTAKPGSTFARFRISEDGALGSRGFADSGEVEDFEIFVSSNPYRNPLNRNDVNNSGEVTPIDALQIINALNRAGVSSIPLDQFPLPTDLPPFPDTNSNGVVTAADALSVINELNSMRNTFTPQGEQVATSYVPAGNGVFASGATAVGDLLVAEATSQSNAVIATESVAPLAANPVSKVSVFDSAAVMSLDSVVDTIAEDTAEAKSDEDPVSVLDKIFANMD</sequence>
<gene>
    <name evidence="3" type="ORF">Poly41_03440</name>
</gene>
<dbReference type="SMART" id="SM00710">
    <property type="entry name" value="PbH1"/>
    <property type="match status" value="6"/>
</dbReference>
<dbReference type="InterPro" id="IPR002105">
    <property type="entry name" value="Dockerin_1_rpt"/>
</dbReference>
<dbReference type="OrthoDB" id="247526at2"/>
<feature type="region of interest" description="Disordered" evidence="1">
    <location>
        <begin position="2253"/>
        <end position="2277"/>
    </location>
</feature>
<dbReference type="Pfam" id="PF00404">
    <property type="entry name" value="Dockerin_1"/>
    <property type="match status" value="1"/>
</dbReference>
<feature type="region of interest" description="Disordered" evidence="1">
    <location>
        <begin position="1617"/>
        <end position="1647"/>
    </location>
</feature>
<dbReference type="Pfam" id="PF20009">
    <property type="entry name" value="GEVED"/>
    <property type="match status" value="1"/>
</dbReference>
<dbReference type="GO" id="GO:0004553">
    <property type="term" value="F:hydrolase activity, hydrolyzing O-glycosyl compounds"/>
    <property type="evidence" value="ECO:0007669"/>
    <property type="project" value="InterPro"/>
</dbReference>
<protein>
    <recommendedName>
        <fullName evidence="2">GEVED domain-containing protein</fullName>
    </recommendedName>
</protein>
<dbReference type="Gene3D" id="2.60.120.380">
    <property type="match status" value="2"/>
</dbReference>